<reference evidence="1 2" key="1">
    <citation type="submission" date="2016-10" db="EMBL/GenBank/DDBJ databases">
        <authorList>
            <person name="de Groot N.N."/>
        </authorList>
    </citation>
    <scope>NUCLEOTIDE SEQUENCE [LARGE SCALE GENOMIC DNA]</scope>
    <source>
        <strain evidence="1 2">DSM 12272</strain>
    </source>
</reference>
<keyword evidence="2" id="KW-1185">Reference proteome</keyword>
<dbReference type="InterPro" id="IPR025935">
    <property type="entry name" value="AbiH"/>
</dbReference>
<dbReference type="RefSeq" id="WP_089972445.1">
    <property type="nucleotide sequence ID" value="NZ_FNJM01000015.1"/>
</dbReference>
<evidence type="ECO:0000313" key="2">
    <source>
        <dbReference type="Proteomes" id="UP000198597"/>
    </source>
</evidence>
<proteinExistence type="predicted"/>
<gene>
    <name evidence="1" type="ORF">SAMN04488529_11585</name>
</gene>
<name>A0A1H0VCN4_9CLOT</name>
<protein>
    <submittedName>
        <fullName evidence="1">Bacteriophage abortive infection AbiH</fullName>
    </submittedName>
</protein>
<dbReference type="EMBL" id="FNJM01000015">
    <property type="protein sequence ID" value="SDP76227.1"/>
    <property type="molecule type" value="Genomic_DNA"/>
</dbReference>
<sequence length="308" mass="36262">MNLFVIGNGFDLAHGLKTLYGDFRDYLEEEDWSYLEALENMYGFCIDSKKEWVKEYLWKDFETNLSNIDEATIIDGGEYMDLGLEGGDIGVEDTLDEYWQEQYGFIERLNEFVMSWIKKIDIDTTIRTDVIDADTSNKFITFNYTLLLEEMYKVDKYNILHIHGSIDEDDTEPVIGHGNKEKMMQFREVAKEASEEYYEKKSSIYNAVANYYERTLKNVDYFLMCNRSFFKKLEDVKSISVIGHSLGDVDMPYFKGIKENVNKDTIWNIYYRDEGDDICFKNKIMSIGVNEDKIRVLHSEQFFNTEVV</sequence>
<dbReference type="AlphaFoldDB" id="A0A1H0VCN4"/>
<organism evidence="1 2">
    <name type="scientific">Clostridium gasigenes</name>
    <dbReference type="NCBI Taxonomy" id="94869"/>
    <lineage>
        <taxon>Bacteria</taxon>
        <taxon>Bacillati</taxon>
        <taxon>Bacillota</taxon>
        <taxon>Clostridia</taxon>
        <taxon>Eubacteriales</taxon>
        <taxon>Clostridiaceae</taxon>
        <taxon>Clostridium</taxon>
    </lineage>
</organism>
<dbReference type="OrthoDB" id="9810135at2"/>
<accession>A0A1H0VCN4</accession>
<evidence type="ECO:0000313" key="1">
    <source>
        <dbReference type="EMBL" id="SDP76227.1"/>
    </source>
</evidence>
<dbReference type="Proteomes" id="UP000198597">
    <property type="component" value="Unassembled WGS sequence"/>
</dbReference>
<dbReference type="Pfam" id="PF14253">
    <property type="entry name" value="AbiH"/>
    <property type="match status" value="1"/>
</dbReference>